<keyword evidence="3 6" id="KW-0489">Methyltransferase</keyword>
<feature type="compositionally biased region" description="Basic and acidic residues" evidence="7">
    <location>
        <begin position="1"/>
        <end position="10"/>
    </location>
</feature>
<keyword evidence="8" id="KW-0812">Transmembrane</keyword>
<dbReference type="InterPro" id="IPR029063">
    <property type="entry name" value="SAM-dependent_MTases_sf"/>
</dbReference>
<comment type="caution">
    <text evidence="6">Lacks conserved residue(s) required for the propagation of feature annotation.</text>
</comment>
<keyword evidence="4 6" id="KW-0808">Transferase</keyword>
<dbReference type="PANTHER" id="PTHR31760">
    <property type="entry name" value="S-ADENOSYL-L-METHIONINE-DEPENDENT METHYLTRANSFERASES SUPERFAMILY PROTEIN"/>
    <property type="match status" value="1"/>
</dbReference>
<keyword evidence="2 6" id="KW-0698">rRNA processing</keyword>
<evidence type="ECO:0000256" key="4">
    <source>
        <dbReference type="ARBA" id="ARBA00022679"/>
    </source>
</evidence>
<feature type="binding site" evidence="6">
    <location>
        <begin position="325"/>
        <end position="326"/>
    </location>
    <ligand>
        <name>S-adenosyl-L-methionine</name>
        <dbReference type="ChEBI" id="CHEBI:59789"/>
    </ligand>
</feature>
<evidence type="ECO:0000256" key="5">
    <source>
        <dbReference type="ARBA" id="ARBA00022691"/>
    </source>
</evidence>
<evidence type="ECO:0000313" key="9">
    <source>
        <dbReference type="EMBL" id="TMQ73415.1"/>
    </source>
</evidence>
<dbReference type="Gene3D" id="3.40.50.150">
    <property type="entry name" value="Vaccinia Virus protein VP39"/>
    <property type="match status" value="1"/>
</dbReference>
<dbReference type="EMBL" id="VBPB01000069">
    <property type="protein sequence ID" value="TMQ73415.1"/>
    <property type="molecule type" value="Genomic_DNA"/>
</dbReference>
<feature type="compositionally biased region" description="Polar residues" evidence="7">
    <location>
        <begin position="102"/>
        <end position="117"/>
    </location>
</feature>
<dbReference type="GO" id="GO:0005829">
    <property type="term" value="C:cytosol"/>
    <property type="evidence" value="ECO:0007669"/>
    <property type="project" value="TreeGrafter"/>
</dbReference>
<feature type="binding site" evidence="6">
    <location>
        <position position="352"/>
    </location>
    <ligand>
        <name>S-adenosyl-L-methionine</name>
        <dbReference type="ChEBI" id="CHEBI:59789"/>
    </ligand>
</feature>
<dbReference type="HAMAP" id="MF_00074">
    <property type="entry name" value="16SrRNA_methyltr_G"/>
    <property type="match status" value="1"/>
</dbReference>
<proteinExistence type="inferred from homology"/>
<evidence type="ECO:0000313" key="10">
    <source>
        <dbReference type="Proteomes" id="UP000319771"/>
    </source>
</evidence>
<keyword evidence="1 6" id="KW-0963">Cytoplasm</keyword>
<dbReference type="InterPro" id="IPR003682">
    <property type="entry name" value="rRNA_ssu_MeTfrase_G"/>
</dbReference>
<evidence type="ECO:0000256" key="8">
    <source>
        <dbReference type="SAM" id="Phobius"/>
    </source>
</evidence>
<gene>
    <name evidence="6" type="primary">rsmG</name>
    <name evidence="9" type="ORF">E6K81_04670</name>
</gene>
<evidence type="ECO:0000256" key="7">
    <source>
        <dbReference type="SAM" id="MobiDB-lite"/>
    </source>
</evidence>
<feature type="compositionally biased region" description="Low complexity" evidence="7">
    <location>
        <begin position="37"/>
        <end position="57"/>
    </location>
</feature>
<comment type="subcellular location">
    <subcellularLocation>
        <location evidence="6">Cytoplasm</location>
    </subcellularLocation>
</comment>
<evidence type="ECO:0000256" key="1">
    <source>
        <dbReference type="ARBA" id="ARBA00022490"/>
    </source>
</evidence>
<comment type="caution">
    <text evidence="9">The sequence shown here is derived from an EMBL/GenBank/DDBJ whole genome shotgun (WGS) entry which is preliminary data.</text>
</comment>
<evidence type="ECO:0000256" key="3">
    <source>
        <dbReference type="ARBA" id="ARBA00022603"/>
    </source>
</evidence>
<evidence type="ECO:0000256" key="6">
    <source>
        <dbReference type="HAMAP-Rule" id="MF_00074"/>
    </source>
</evidence>
<accession>A0A538UBY8</accession>
<keyword evidence="8" id="KW-1133">Transmembrane helix</keyword>
<feature type="compositionally biased region" description="Low complexity" evidence="7">
    <location>
        <begin position="72"/>
        <end position="99"/>
    </location>
</feature>
<reference evidence="9 10" key="1">
    <citation type="journal article" date="2019" name="Nat. Microbiol.">
        <title>Mediterranean grassland soil C-N compound turnover is dependent on rainfall and depth, and is mediated by genomically divergent microorganisms.</title>
        <authorList>
            <person name="Diamond S."/>
            <person name="Andeer P.F."/>
            <person name="Li Z."/>
            <person name="Crits-Christoph A."/>
            <person name="Burstein D."/>
            <person name="Anantharaman K."/>
            <person name="Lane K.R."/>
            <person name="Thomas B.C."/>
            <person name="Pan C."/>
            <person name="Northen T.R."/>
            <person name="Banfield J.F."/>
        </authorList>
    </citation>
    <scope>NUCLEOTIDE SEQUENCE [LARGE SCALE GENOMIC DNA]</scope>
    <source>
        <strain evidence="9">WS_11</strain>
    </source>
</reference>
<protein>
    <recommendedName>
        <fullName evidence="6">Ribosomal RNA small subunit methyltransferase G</fullName>
        <ecNumber evidence="6">2.1.1.-</ecNumber>
    </recommendedName>
    <alternativeName>
        <fullName evidence="6">16S rRNA 7-methylguanosine methyltransferase</fullName>
        <shortName evidence="6">16S rRNA m7G methyltransferase</shortName>
    </alternativeName>
</protein>
<organism evidence="9 10">
    <name type="scientific">Eiseniibacteriota bacterium</name>
    <dbReference type="NCBI Taxonomy" id="2212470"/>
    <lineage>
        <taxon>Bacteria</taxon>
        <taxon>Candidatus Eiseniibacteriota</taxon>
    </lineage>
</organism>
<dbReference type="EC" id="2.1.1.-" evidence="6"/>
<sequence length="390" mass="42553">MTPRPRDPRASRRGATGEARGARASGRDGARRRAPDAARPAPSRFGPPRSGPARPASPKWPKRPSPARSGSDRPASAGPRPARPASARAGSDRPASAGSWPTRPSSVRSGPASQRAATSEPGRSARGADAYERAPRRSGPTRERASVAPRVDRRDGPPARRDGGGRRPFPRRDRTPQDPSFRSRNTSPAALDRLLDSQSWASLRPALEGPGVEVEPAIETLRRYARLLIEWNRSHSNLISHNDEARIVERHLIESVGPASLLKQSACRRWIDFGSGAGLPAIPLIIAGVAGAWTLVESRRTKTLFIRKALQELSLESIEVVNDRLENVVLEPYPRREGHRHGGPGVPLEGKRVRGRVGGEIRMAVRLGARQHRAGRIRPECCRRNEKAMN</sequence>
<feature type="binding site" evidence="6">
    <location>
        <position position="279"/>
    </location>
    <ligand>
        <name>S-adenosyl-L-methionine</name>
        <dbReference type="ChEBI" id="CHEBI:59789"/>
    </ligand>
</feature>
<feature type="compositionally biased region" description="Basic and acidic residues" evidence="7">
    <location>
        <begin position="25"/>
        <end position="36"/>
    </location>
</feature>
<feature type="binding site" evidence="6">
    <location>
        <position position="274"/>
    </location>
    <ligand>
        <name>S-adenosyl-L-methionine</name>
        <dbReference type="ChEBI" id="CHEBI:59789"/>
    </ligand>
</feature>
<keyword evidence="5 6" id="KW-0949">S-adenosyl-L-methionine</keyword>
<feature type="compositionally biased region" description="Basic and acidic residues" evidence="7">
    <location>
        <begin position="129"/>
        <end position="176"/>
    </location>
</feature>
<comment type="similarity">
    <text evidence="6">Belongs to the methyltransferase superfamily. RNA methyltransferase RsmG family.</text>
</comment>
<evidence type="ECO:0000256" key="2">
    <source>
        <dbReference type="ARBA" id="ARBA00022552"/>
    </source>
</evidence>
<feature type="transmembrane region" description="Helical" evidence="8">
    <location>
        <begin position="277"/>
        <end position="296"/>
    </location>
</feature>
<dbReference type="Pfam" id="PF02527">
    <property type="entry name" value="GidB"/>
    <property type="match status" value="1"/>
</dbReference>
<dbReference type="AlphaFoldDB" id="A0A538UBY8"/>
<dbReference type="SUPFAM" id="SSF53335">
    <property type="entry name" value="S-adenosyl-L-methionine-dependent methyltransferases"/>
    <property type="match status" value="1"/>
</dbReference>
<feature type="compositionally biased region" description="Low complexity" evidence="7">
    <location>
        <begin position="13"/>
        <end position="24"/>
    </location>
</feature>
<feature type="region of interest" description="Disordered" evidence="7">
    <location>
        <begin position="1"/>
        <end position="189"/>
    </location>
</feature>
<dbReference type="GO" id="GO:0070043">
    <property type="term" value="F:rRNA (guanine-N7-)-methyltransferase activity"/>
    <property type="evidence" value="ECO:0007669"/>
    <property type="project" value="UniProtKB-UniRule"/>
</dbReference>
<name>A0A538UBY8_UNCEI</name>
<dbReference type="Proteomes" id="UP000319771">
    <property type="component" value="Unassembled WGS sequence"/>
</dbReference>
<comment type="function">
    <text evidence="6">Specifically methylates the N7 position of a guanine in 16S rRNA.</text>
</comment>
<dbReference type="PANTHER" id="PTHR31760:SF0">
    <property type="entry name" value="S-ADENOSYL-L-METHIONINE-DEPENDENT METHYLTRANSFERASES SUPERFAMILY PROTEIN"/>
    <property type="match status" value="1"/>
</dbReference>
<keyword evidence="8" id="KW-0472">Membrane</keyword>